<evidence type="ECO:0000313" key="3">
    <source>
        <dbReference type="Proteomes" id="UP000588491"/>
    </source>
</evidence>
<protein>
    <submittedName>
        <fullName evidence="2">Uncharacterized protein</fullName>
    </submittedName>
</protein>
<evidence type="ECO:0000313" key="2">
    <source>
        <dbReference type="EMBL" id="NMO77309.1"/>
    </source>
</evidence>
<dbReference type="Gene3D" id="3.40.50.880">
    <property type="match status" value="1"/>
</dbReference>
<dbReference type="SUPFAM" id="SSF52317">
    <property type="entry name" value="Class I glutamine amidotransferase-like"/>
    <property type="match status" value="1"/>
</dbReference>
<keyword evidence="3" id="KW-1185">Reference proteome</keyword>
<name>A0A7Y0K7M3_9BACI</name>
<accession>A0A7Y0K7M3</accession>
<gene>
    <name evidence="2" type="ORF">HHU08_09895</name>
</gene>
<proteinExistence type="predicted"/>
<feature type="transmembrane region" description="Helical" evidence="1">
    <location>
        <begin position="375"/>
        <end position="395"/>
    </location>
</feature>
<dbReference type="InterPro" id="IPR029062">
    <property type="entry name" value="Class_I_gatase-like"/>
</dbReference>
<feature type="transmembrane region" description="Helical" evidence="1">
    <location>
        <begin position="404"/>
        <end position="424"/>
    </location>
</feature>
<comment type="caution">
    <text evidence="2">The sequence shown here is derived from an EMBL/GenBank/DDBJ whole genome shotgun (WGS) entry which is preliminary data.</text>
</comment>
<dbReference type="EMBL" id="JABBPK010000001">
    <property type="protein sequence ID" value="NMO77309.1"/>
    <property type="molecule type" value="Genomic_DNA"/>
</dbReference>
<keyword evidence="1" id="KW-1133">Transmembrane helix</keyword>
<dbReference type="Proteomes" id="UP000588491">
    <property type="component" value="Unassembled WGS sequence"/>
</dbReference>
<organism evidence="2 3">
    <name type="scientific">Niallia alba</name>
    <dbReference type="NCBI Taxonomy" id="2729105"/>
    <lineage>
        <taxon>Bacteria</taxon>
        <taxon>Bacillati</taxon>
        <taxon>Bacillota</taxon>
        <taxon>Bacilli</taxon>
        <taxon>Bacillales</taxon>
        <taxon>Bacillaceae</taxon>
        <taxon>Niallia</taxon>
    </lineage>
</organism>
<keyword evidence="1" id="KW-0472">Membrane</keyword>
<dbReference type="AlphaFoldDB" id="A0A7Y0K7M3"/>
<keyword evidence="1" id="KW-0812">Transmembrane</keyword>
<sequence length="795" mass="89144">MKTAKNKKWGKQSLRNVKKVIIICFILFLATTFIVKEANAATSTAEIKITTEAGLAGKVIDGKGFLLKVTIENSGKDFKGDLLVPYSPSYEVGGQTLVSVDIPANSKKTYMVTMPGISSDSNYANNKMKLYRGSWKKGDEVTFAGVKEVRVNFISQQTLGILTDQYDKFKDLRKFPSNSIYTTELLKEDLPDQALALETVSYLLVDQFSLTELTDAQQQAIKNWIENGGILITGASTNGKQVYGNLETVMPLALGDQETISLEAIDSKSKQLEKINGFQSSLTDGAEAIVLHNDQPIIAKKTLGGGKVMQTSFSLSDPAFLSWQGFNSWMEKILLAENTQHSANYQYSNSPISNLYYNFVESNEYFKNSTISTSILLIILAGYLLVIVPILYFMLKKIDKREHAWWIIPCLSILLSIGVFFTGAKDKIKNPQFNEMGIYQYNDNYLSGYQATTLLSNKSGDFTLTYDKNAYTPIPYLGYGELQVKAITSEKIKKNEIIFPEVEYWSSRTMFGKSSIPLEGGFGHEFDTTEKEISGTITNHYPYDFARVFIWSGTEKIDLGSLAAGETKKVKATHKHKYFSRPTDTNQGYYLYDYNGKDLNEYRELAASSMVLNTDYFKNVSTGDPLLIGITNEDIVKVELTSGKVTKNSTNLIMEPITIANNFPGPFTLNEGNMEQKLTVIEGAIYNENFQYNDISLEDGKYLYTLGIPKSYEESSIALDSLTVQPMGNMGVKYSIYNKRTDDYEEVKSLFKVEKEKIGDYVDKNRKITIKVDKATNGDPYMQLPSVKVKGEIKE</sequence>
<reference evidence="2 3" key="1">
    <citation type="submission" date="2020-04" db="EMBL/GenBank/DDBJ databases">
        <title>Bacillus sp. UniB3 isolated from commercial digestive syrup.</title>
        <authorList>
            <person name="Thorat V."/>
            <person name="Kirdat K."/>
            <person name="Tiwarekar B."/>
            <person name="Yadav A."/>
        </authorList>
    </citation>
    <scope>NUCLEOTIDE SEQUENCE [LARGE SCALE GENOMIC DNA]</scope>
    <source>
        <strain evidence="2 3">UniB3</strain>
    </source>
</reference>
<evidence type="ECO:0000256" key="1">
    <source>
        <dbReference type="SAM" id="Phobius"/>
    </source>
</evidence>